<name>A0ABC8RHV4_9AQUA</name>
<reference evidence="1 2" key="1">
    <citation type="submission" date="2024-02" db="EMBL/GenBank/DDBJ databases">
        <authorList>
            <person name="Vignale AGUSTIN F."/>
            <person name="Sosa J E."/>
            <person name="Modenutti C."/>
        </authorList>
    </citation>
    <scope>NUCLEOTIDE SEQUENCE [LARGE SCALE GENOMIC DNA]</scope>
</reference>
<dbReference type="EMBL" id="CAUOFW020001403">
    <property type="protein sequence ID" value="CAK9144560.1"/>
    <property type="molecule type" value="Genomic_DNA"/>
</dbReference>
<dbReference type="AlphaFoldDB" id="A0ABC8RHV4"/>
<gene>
    <name evidence="1" type="ORF">ILEXP_LOCUS12311</name>
</gene>
<dbReference type="Proteomes" id="UP001642360">
    <property type="component" value="Unassembled WGS sequence"/>
</dbReference>
<evidence type="ECO:0000313" key="1">
    <source>
        <dbReference type="EMBL" id="CAK9144560.1"/>
    </source>
</evidence>
<proteinExistence type="predicted"/>
<sequence>MDVASQRKIENKPQYCRDGAELYSKVADAKVPSPTDHSEKIVCSAGQSILNIDISSFYTFCEQEVTHLVHLQSCGHGKMVPVY</sequence>
<protein>
    <submittedName>
        <fullName evidence="1">Uncharacterized protein</fullName>
    </submittedName>
</protein>
<keyword evidence="2" id="KW-1185">Reference proteome</keyword>
<accession>A0ABC8RHV4</accession>
<comment type="caution">
    <text evidence="1">The sequence shown here is derived from an EMBL/GenBank/DDBJ whole genome shotgun (WGS) entry which is preliminary data.</text>
</comment>
<organism evidence="1 2">
    <name type="scientific">Ilex paraguariensis</name>
    <name type="common">yerba mate</name>
    <dbReference type="NCBI Taxonomy" id="185542"/>
    <lineage>
        <taxon>Eukaryota</taxon>
        <taxon>Viridiplantae</taxon>
        <taxon>Streptophyta</taxon>
        <taxon>Embryophyta</taxon>
        <taxon>Tracheophyta</taxon>
        <taxon>Spermatophyta</taxon>
        <taxon>Magnoliopsida</taxon>
        <taxon>eudicotyledons</taxon>
        <taxon>Gunneridae</taxon>
        <taxon>Pentapetalae</taxon>
        <taxon>asterids</taxon>
        <taxon>campanulids</taxon>
        <taxon>Aquifoliales</taxon>
        <taxon>Aquifoliaceae</taxon>
        <taxon>Ilex</taxon>
    </lineage>
</organism>
<evidence type="ECO:0000313" key="2">
    <source>
        <dbReference type="Proteomes" id="UP001642360"/>
    </source>
</evidence>